<dbReference type="GO" id="GO:0005737">
    <property type="term" value="C:cytoplasm"/>
    <property type="evidence" value="ECO:0007669"/>
    <property type="project" value="TreeGrafter"/>
</dbReference>
<keyword evidence="2" id="KW-0547">Nucleotide-binding</keyword>
<dbReference type="InterPro" id="IPR039430">
    <property type="entry name" value="Thymidylate_kin-like_dom"/>
</dbReference>
<comment type="caution">
    <text evidence="5">The sequence shown here is derived from an EMBL/GenBank/DDBJ whole genome shotgun (WGS) entry which is preliminary data.</text>
</comment>
<dbReference type="EMBL" id="PCWM01000010">
    <property type="protein sequence ID" value="PIR03410.1"/>
    <property type="molecule type" value="Genomic_DNA"/>
</dbReference>
<feature type="domain" description="Thymidylate kinase-like" evidence="4">
    <location>
        <begin position="11"/>
        <end position="185"/>
    </location>
</feature>
<dbReference type="GO" id="GO:0006235">
    <property type="term" value="P:dTTP biosynthetic process"/>
    <property type="evidence" value="ECO:0007669"/>
    <property type="project" value="TreeGrafter"/>
</dbReference>
<dbReference type="GO" id="GO:0006227">
    <property type="term" value="P:dUDP biosynthetic process"/>
    <property type="evidence" value="ECO:0007669"/>
    <property type="project" value="TreeGrafter"/>
</dbReference>
<evidence type="ECO:0000256" key="3">
    <source>
        <dbReference type="ARBA" id="ARBA00022840"/>
    </source>
</evidence>
<dbReference type="SUPFAM" id="SSF52540">
    <property type="entry name" value="P-loop containing nucleoside triphosphate hydrolases"/>
    <property type="match status" value="1"/>
</dbReference>
<evidence type="ECO:0000259" key="4">
    <source>
        <dbReference type="Pfam" id="PF02223"/>
    </source>
</evidence>
<evidence type="ECO:0000256" key="2">
    <source>
        <dbReference type="ARBA" id="ARBA00022741"/>
    </source>
</evidence>
<dbReference type="PANTHER" id="PTHR10344:SF4">
    <property type="entry name" value="UMP-CMP KINASE 2, MITOCHONDRIAL"/>
    <property type="match status" value="1"/>
</dbReference>
<dbReference type="GO" id="GO:0004798">
    <property type="term" value="F:dTMP kinase activity"/>
    <property type="evidence" value="ECO:0007669"/>
    <property type="project" value="TreeGrafter"/>
</dbReference>
<reference evidence="5 6" key="1">
    <citation type="submission" date="2017-09" db="EMBL/GenBank/DDBJ databases">
        <title>Depth-based differentiation of microbial function through sediment-hosted aquifers and enrichment of novel symbionts in the deep terrestrial subsurface.</title>
        <authorList>
            <person name="Probst A.J."/>
            <person name="Ladd B."/>
            <person name="Jarett J.K."/>
            <person name="Geller-Mcgrath D.E."/>
            <person name="Sieber C.M."/>
            <person name="Emerson J.B."/>
            <person name="Anantharaman K."/>
            <person name="Thomas B.C."/>
            <person name="Malmstrom R."/>
            <person name="Stieglmeier M."/>
            <person name="Klingl A."/>
            <person name="Woyke T."/>
            <person name="Ryan C.M."/>
            <person name="Banfield J.F."/>
        </authorList>
    </citation>
    <scope>NUCLEOTIDE SEQUENCE [LARGE SCALE GENOMIC DNA]</scope>
    <source>
        <strain evidence="5">CG11_big_fil_rev_8_21_14_0_20_43_7</strain>
    </source>
</reference>
<dbReference type="AlphaFoldDB" id="A0A2H0N3E2"/>
<evidence type="ECO:0000256" key="1">
    <source>
        <dbReference type="ARBA" id="ARBA00009776"/>
    </source>
</evidence>
<gene>
    <name evidence="5" type="ORF">COV60_00440</name>
</gene>
<organism evidence="5 6">
    <name type="scientific">Candidatus Magasanikbacteria bacterium CG11_big_fil_rev_8_21_14_0_20_43_7</name>
    <dbReference type="NCBI Taxonomy" id="1974654"/>
    <lineage>
        <taxon>Bacteria</taxon>
        <taxon>Candidatus Magasanikiibacteriota</taxon>
    </lineage>
</organism>
<dbReference type="InterPro" id="IPR027417">
    <property type="entry name" value="P-loop_NTPase"/>
</dbReference>
<name>A0A2H0N3E2_9BACT</name>
<accession>A0A2H0N3E2</accession>
<keyword evidence="3" id="KW-0067">ATP-binding</keyword>
<protein>
    <recommendedName>
        <fullName evidence="4">Thymidylate kinase-like domain-containing protein</fullName>
    </recommendedName>
</protein>
<dbReference type="Gene3D" id="3.40.50.300">
    <property type="entry name" value="P-loop containing nucleotide triphosphate hydrolases"/>
    <property type="match status" value="1"/>
</dbReference>
<dbReference type="GO" id="GO:0005524">
    <property type="term" value="F:ATP binding"/>
    <property type="evidence" value="ECO:0007669"/>
    <property type="project" value="UniProtKB-KW"/>
</dbReference>
<comment type="similarity">
    <text evidence="1">Belongs to the thymidylate kinase family.</text>
</comment>
<dbReference type="Proteomes" id="UP000229782">
    <property type="component" value="Unassembled WGS sequence"/>
</dbReference>
<sequence>MTDGIFIVLYGINNLGKTTQAKKLVDRLHAEGYDAVYIKYPIYDLAPSGPLLNAYLREGNPYNLSPREAQLLYALNRTQYEQELITLLKKGTHVIAEDYTGTGVCWGIGAGVDPLFMEEINSHLYKEDIAFLCTGNRFTDATEQSHVHETNDVLIEKVERVHASQGAVHHWIPINANESIETIHETLWQHIKKQIIQS</sequence>
<evidence type="ECO:0000313" key="6">
    <source>
        <dbReference type="Proteomes" id="UP000229782"/>
    </source>
</evidence>
<dbReference type="GO" id="GO:0006233">
    <property type="term" value="P:dTDP biosynthetic process"/>
    <property type="evidence" value="ECO:0007669"/>
    <property type="project" value="TreeGrafter"/>
</dbReference>
<dbReference type="PANTHER" id="PTHR10344">
    <property type="entry name" value="THYMIDYLATE KINASE"/>
    <property type="match status" value="1"/>
</dbReference>
<evidence type="ECO:0000313" key="5">
    <source>
        <dbReference type="EMBL" id="PIR03410.1"/>
    </source>
</evidence>
<proteinExistence type="inferred from homology"/>
<dbReference type="Pfam" id="PF02223">
    <property type="entry name" value="Thymidylate_kin"/>
    <property type="match status" value="1"/>
</dbReference>